<evidence type="ECO:0000256" key="1">
    <source>
        <dbReference type="ARBA" id="ARBA00004141"/>
    </source>
</evidence>
<dbReference type="SUPFAM" id="SSF103473">
    <property type="entry name" value="MFS general substrate transporter"/>
    <property type="match status" value="1"/>
</dbReference>
<proteinExistence type="inferred from homology"/>
<dbReference type="Gene3D" id="1.20.1250.20">
    <property type="entry name" value="MFS general substrate transporter like domains"/>
    <property type="match status" value="2"/>
</dbReference>
<evidence type="ECO:0000256" key="8">
    <source>
        <dbReference type="SAM" id="Phobius"/>
    </source>
</evidence>
<feature type="transmembrane region" description="Helical" evidence="8">
    <location>
        <begin position="92"/>
        <end position="114"/>
    </location>
</feature>
<comment type="similarity">
    <text evidence="2">Belongs to the major facilitator superfamily. Monocarboxylate porter (TC 2.A.1.13) family.</text>
</comment>
<keyword evidence="4 8" id="KW-0812">Transmembrane</keyword>
<evidence type="ECO:0000256" key="5">
    <source>
        <dbReference type="ARBA" id="ARBA00022989"/>
    </source>
</evidence>
<keyword evidence="3" id="KW-0813">Transport</keyword>
<feature type="transmembrane region" description="Helical" evidence="8">
    <location>
        <begin position="183"/>
        <end position="203"/>
    </location>
</feature>
<comment type="subcellular location">
    <subcellularLocation>
        <location evidence="1">Membrane</location>
        <topology evidence="1">Multi-pass membrane protein</topology>
    </subcellularLocation>
</comment>
<accession>A0A9W8QGH9</accession>
<evidence type="ECO:0000256" key="7">
    <source>
        <dbReference type="SAM" id="MobiDB-lite"/>
    </source>
</evidence>
<feature type="transmembrane region" description="Helical" evidence="8">
    <location>
        <begin position="215"/>
        <end position="239"/>
    </location>
</feature>
<feature type="transmembrane region" description="Helical" evidence="8">
    <location>
        <begin position="151"/>
        <end position="171"/>
    </location>
</feature>
<feature type="transmembrane region" description="Helical" evidence="8">
    <location>
        <begin position="414"/>
        <end position="435"/>
    </location>
</feature>
<evidence type="ECO:0000313" key="10">
    <source>
        <dbReference type="EMBL" id="KAJ4154740.1"/>
    </source>
</evidence>
<keyword evidence="11" id="KW-1185">Reference proteome</keyword>
<dbReference type="InterPro" id="IPR020846">
    <property type="entry name" value="MFS_dom"/>
</dbReference>
<dbReference type="InterPro" id="IPR050327">
    <property type="entry name" value="Proton-linked_MCT"/>
</dbReference>
<feature type="domain" description="Major facilitator superfamily (MFS) profile" evidence="9">
    <location>
        <begin position="259"/>
        <end position="448"/>
    </location>
</feature>
<evidence type="ECO:0000313" key="11">
    <source>
        <dbReference type="Proteomes" id="UP001144673"/>
    </source>
</evidence>
<feature type="transmembrane region" description="Helical" evidence="8">
    <location>
        <begin position="325"/>
        <end position="344"/>
    </location>
</feature>
<name>A0A9W8QGH9_AKAMU</name>
<evidence type="ECO:0000256" key="3">
    <source>
        <dbReference type="ARBA" id="ARBA00022448"/>
    </source>
</evidence>
<sequence length="448" mass="48218">MDTRSETRGPNRETPRDSSPSTVFDGDEQRPVDVEKTLPTTATADTNAPPDGGLAAWTVVLGGFCTVFASFGWINCIGIFQDYYQHHQLASYSPSTVAWITSTESFMMFFWGPVVGKMTDDLGPRIPVLIGSFLHVFGLMMTSLSKEYYQIFLAQSICSAMGCSFLFYAPIAALGTWFRRHRAFAFGIVTAGSSLGGVVLPIMVNHLVVSAGFAWAMRSTAFLFLALLIIGNLTVKSRLPPPKRPFKFKAFIVPFYERPFLLLTIGTFMVYIGAFLPFNFIIVQAKATGMSAGLAGYMVSIINASSTFGRIIPAYVGDRVGVLNVMLLFTLLGGIFTLAIWLPAHSNAPLIVYGVLYGFSSGCTLSIIPAIVASISDMRDLGTRNGSLYVFAAIATLVGNPIGGAIVSRQNGSFSGLIIFSGVTALLGAVIVVLARHSLVGPGLWKKV</sequence>
<dbReference type="EMBL" id="JAJHUN010000007">
    <property type="protein sequence ID" value="KAJ4154740.1"/>
    <property type="molecule type" value="Genomic_DNA"/>
</dbReference>
<evidence type="ECO:0000256" key="2">
    <source>
        <dbReference type="ARBA" id="ARBA00006727"/>
    </source>
</evidence>
<dbReference type="PROSITE" id="PS50850">
    <property type="entry name" value="MFS"/>
    <property type="match status" value="1"/>
</dbReference>
<dbReference type="PANTHER" id="PTHR11360">
    <property type="entry name" value="MONOCARBOXYLATE TRANSPORTER"/>
    <property type="match status" value="1"/>
</dbReference>
<dbReference type="GO" id="GO:0022857">
    <property type="term" value="F:transmembrane transporter activity"/>
    <property type="evidence" value="ECO:0007669"/>
    <property type="project" value="InterPro"/>
</dbReference>
<dbReference type="Pfam" id="PF07690">
    <property type="entry name" value="MFS_1"/>
    <property type="match status" value="2"/>
</dbReference>
<protein>
    <recommendedName>
        <fullName evidence="9">Major facilitator superfamily (MFS) profile domain-containing protein</fullName>
    </recommendedName>
</protein>
<keyword evidence="5 8" id="KW-1133">Transmembrane helix</keyword>
<organism evidence="10 11">
    <name type="scientific">Akanthomyces muscarius</name>
    <name type="common">Entomopathogenic fungus</name>
    <name type="synonym">Lecanicillium muscarium</name>
    <dbReference type="NCBI Taxonomy" id="2231603"/>
    <lineage>
        <taxon>Eukaryota</taxon>
        <taxon>Fungi</taxon>
        <taxon>Dikarya</taxon>
        <taxon>Ascomycota</taxon>
        <taxon>Pezizomycotina</taxon>
        <taxon>Sordariomycetes</taxon>
        <taxon>Hypocreomycetidae</taxon>
        <taxon>Hypocreales</taxon>
        <taxon>Cordycipitaceae</taxon>
        <taxon>Akanthomyces</taxon>
    </lineage>
</organism>
<dbReference type="KEGG" id="amus:LMH87_000019"/>
<feature type="transmembrane region" description="Helical" evidence="8">
    <location>
        <begin position="126"/>
        <end position="145"/>
    </location>
</feature>
<dbReference type="InterPro" id="IPR011701">
    <property type="entry name" value="MFS"/>
</dbReference>
<dbReference type="AlphaFoldDB" id="A0A9W8QGH9"/>
<dbReference type="GO" id="GO:0016020">
    <property type="term" value="C:membrane"/>
    <property type="evidence" value="ECO:0007669"/>
    <property type="project" value="UniProtKB-SubCell"/>
</dbReference>
<evidence type="ECO:0000256" key="6">
    <source>
        <dbReference type="ARBA" id="ARBA00023136"/>
    </source>
</evidence>
<reference evidence="10" key="1">
    <citation type="journal article" date="2023" name="Access Microbiol">
        <title>De-novo genome assembly for Akanthomyces muscarius, a biocontrol agent of insect agricultural pests.</title>
        <authorList>
            <person name="Erdos Z."/>
            <person name="Studholme D.J."/>
            <person name="Raymond B."/>
            <person name="Sharma M."/>
        </authorList>
    </citation>
    <scope>NUCLEOTIDE SEQUENCE</scope>
    <source>
        <strain evidence="10">Ve6</strain>
    </source>
</reference>
<dbReference type="Proteomes" id="UP001144673">
    <property type="component" value="Chromosome 6"/>
</dbReference>
<feature type="compositionally biased region" description="Basic and acidic residues" evidence="7">
    <location>
        <begin position="1"/>
        <end position="16"/>
    </location>
</feature>
<feature type="region of interest" description="Disordered" evidence="7">
    <location>
        <begin position="1"/>
        <end position="33"/>
    </location>
</feature>
<dbReference type="CDD" id="cd17352">
    <property type="entry name" value="MFS_MCT_SLC16"/>
    <property type="match status" value="1"/>
</dbReference>
<comment type="caution">
    <text evidence="10">The sequence shown here is derived from an EMBL/GenBank/DDBJ whole genome shotgun (WGS) entry which is preliminary data.</text>
</comment>
<dbReference type="InterPro" id="IPR036259">
    <property type="entry name" value="MFS_trans_sf"/>
</dbReference>
<feature type="transmembrane region" description="Helical" evidence="8">
    <location>
        <begin position="54"/>
        <end position="80"/>
    </location>
</feature>
<keyword evidence="6 8" id="KW-0472">Membrane</keyword>
<feature type="transmembrane region" description="Helical" evidence="8">
    <location>
        <begin position="350"/>
        <end position="376"/>
    </location>
</feature>
<feature type="transmembrane region" description="Helical" evidence="8">
    <location>
        <begin position="294"/>
        <end position="313"/>
    </location>
</feature>
<dbReference type="PANTHER" id="PTHR11360:SF224">
    <property type="entry name" value="MAJOR FACILITATOR SUPERFAMILY (MFS) PROFILE DOMAIN-CONTAINING PROTEIN-RELATED"/>
    <property type="match status" value="1"/>
</dbReference>
<evidence type="ECO:0000259" key="9">
    <source>
        <dbReference type="PROSITE" id="PS50850"/>
    </source>
</evidence>
<evidence type="ECO:0000256" key="4">
    <source>
        <dbReference type="ARBA" id="ARBA00022692"/>
    </source>
</evidence>
<feature type="transmembrane region" description="Helical" evidence="8">
    <location>
        <begin position="388"/>
        <end position="408"/>
    </location>
</feature>
<dbReference type="GeneID" id="80887178"/>
<feature type="transmembrane region" description="Helical" evidence="8">
    <location>
        <begin position="260"/>
        <end position="282"/>
    </location>
</feature>
<gene>
    <name evidence="10" type="ORF">LMH87_000019</name>
</gene>
<dbReference type="RefSeq" id="XP_056054864.1">
    <property type="nucleotide sequence ID" value="XM_056197860.1"/>
</dbReference>